<reference evidence="3" key="1">
    <citation type="submission" date="2022-11" db="UniProtKB">
        <authorList>
            <consortium name="WormBaseParasite"/>
        </authorList>
    </citation>
    <scope>IDENTIFICATION</scope>
</reference>
<dbReference type="WBParaSite" id="nRc.2.0.1.t23796-RA">
    <property type="protein sequence ID" value="nRc.2.0.1.t23796-RA"/>
    <property type="gene ID" value="nRc.2.0.1.g23796"/>
</dbReference>
<accession>A0A915JDW9</accession>
<protein>
    <submittedName>
        <fullName evidence="3">Uncharacterized protein</fullName>
    </submittedName>
</protein>
<feature type="signal peptide" evidence="1">
    <location>
        <begin position="1"/>
        <end position="22"/>
    </location>
</feature>
<evidence type="ECO:0000313" key="3">
    <source>
        <dbReference type="WBParaSite" id="nRc.2.0.1.t23796-RA"/>
    </source>
</evidence>
<evidence type="ECO:0000256" key="1">
    <source>
        <dbReference type="SAM" id="SignalP"/>
    </source>
</evidence>
<feature type="chain" id="PRO_5036987580" evidence="1">
    <location>
        <begin position="23"/>
        <end position="80"/>
    </location>
</feature>
<keyword evidence="2" id="KW-1185">Reference proteome</keyword>
<evidence type="ECO:0000313" key="2">
    <source>
        <dbReference type="Proteomes" id="UP000887565"/>
    </source>
</evidence>
<organism evidence="2 3">
    <name type="scientific">Romanomermis culicivorax</name>
    <name type="common">Nematode worm</name>
    <dbReference type="NCBI Taxonomy" id="13658"/>
    <lineage>
        <taxon>Eukaryota</taxon>
        <taxon>Metazoa</taxon>
        <taxon>Ecdysozoa</taxon>
        <taxon>Nematoda</taxon>
        <taxon>Enoplea</taxon>
        <taxon>Dorylaimia</taxon>
        <taxon>Mermithida</taxon>
        <taxon>Mermithoidea</taxon>
        <taxon>Mermithidae</taxon>
        <taxon>Romanomermis</taxon>
    </lineage>
</organism>
<sequence length="80" mass="9658">MVSTILVEYWWILLQIFTVSLYKNEQPKIDMIMIKQTVDCLLDNTELRSLIMKHYRRPRGLLSFGQWEKFDGFTSNKQEE</sequence>
<name>A0A915JDW9_ROMCU</name>
<dbReference type="AlphaFoldDB" id="A0A915JDW9"/>
<proteinExistence type="predicted"/>
<keyword evidence="1" id="KW-0732">Signal</keyword>
<dbReference type="Proteomes" id="UP000887565">
    <property type="component" value="Unplaced"/>
</dbReference>